<protein>
    <recommendedName>
        <fullName evidence="1">Replication-associated protein G2P N-terminal domain-containing protein</fullName>
    </recommendedName>
</protein>
<name>A0A501QDI0_9FLAO</name>
<proteinExistence type="predicted"/>
<evidence type="ECO:0000313" key="2">
    <source>
        <dbReference type="EMBL" id="TPD70498.1"/>
    </source>
</evidence>
<dbReference type="OrthoDB" id="2987906at2"/>
<reference evidence="2 3" key="1">
    <citation type="submission" date="2019-06" db="EMBL/GenBank/DDBJ databases">
        <title>Flavobacterium sp. MaA-Y11 from geoumgang.</title>
        <authorList>
            <person name="Jeong S."/>
        </authorList>
    </citation>
    <scope>NUCLEOTIDE SEQUENCE [LARGE SCALE GENOMIC DNA]</scope>
    <source>
        <strain evidence="2 3">MaA-Y11</strain>
    </source>
</reference>
<evidence type="ECO:0000259" key="1">
    <source>
        <dbReference type="Pfam" id="PF05144"/>
    </source>
</evidence>
<accession>A0A501QDI0</accession>
<dbReference type="InterPro" id="IPR022686">
    <property type="entry name" value="G2P_N"/>
</dbReference>
<sequence>MVDTITFVLHHINQKEISLNAGVKDGLIYKSGFNRLLYERLCEYESQYIERTTKYYNEQHLINPDDKYFLSKTVKKVGLVTRHGAIKESMSKSEFYFYPVRGDFQSASSEYRTKFSVSENSDSITFELSIPKFLYNNNIAQFVPNIDSKRFKSNPFGFRDWYGQKKALHDRIGEFILTFFNELCIMFDMPVTITSLNLSNIEIKRLDFCYNQVFPCHASVLDYLDAQRKFYKTRVRKNTLIDRDCGSSFYYRHATDGFFFKIYSKGEEFEAVDLPRLVKENEAQFNNNQDRLLPLFKDIFKKHFESTYLDKKGKVEDMIFQYYKTYVKTAENRKFIDEIESHLKYKISFLRDEAMKILRYEMSFTRTYMSTLYKKHIFRKTDSNWKELERAHNKVQRYNTLLSQGSINQAKSFLLKNLITKPDFLFHDLYDKSLHKKHEFYLETDRDLKLHEKSAHQDAYKILSLNYKRIPERKEATFSKDLLLILIGKFYDEIEAFQVKKFDDVKNILETIDNYNEKAQNNILQYKKLFGENSFKKIKRTEKRKKNLMQLNKPRLKIVLDKMDEGKSIEQICDEIGLAKSSKYELQKDLKMFNIFKGTVKSRFNHSLIKTDFHAYYLKFYTDRQYHRKLFPNPFMVSFDTTFAPMLA</sequence>
<dbReference type="AlphaFoldDB" id="A0A501QDI0"/>
<dbReference type="Pfam" id="PF05144">
    <property type="entry name" value="Phage_CRI"/>
    <property type="match status" value="1"/>
</dbReference>
<feature type="domain" description="Replication-associated protein G2P N-terminal" evidence="1">
    <location>
        <begin position="176"/>
        <end position="302"/>
    </location>
</feature>
<dbReference type="GO" id="GO:0006260">
    <property type="term" value="P:DNA replication"/>
    <property type="evidence" value="ECO:0007669"/>
    <property type="project" value="InterPro"/>
</dbReference>
<organism evidence="2 3">
    <name type="scientific">Flavobacterium microcysteis</name>
    <dbReference type="NCBI Taxonomy" id="2596891"/>
    <lineage>
        <taxon>Bacteria</taxon>
        <taxon>Pseudomonadati</taxon>
        <taxon>Bacteroidota</taxon>
        <taxon>Flavobacteriia</taxon>
        <taxon>Flavobacteriales</taxon>
        <taxon>Flavobacteriaceae</taxon>
        <taxon>Flavobacterium</taxon>
    </lineage>
</organism>
<evidence type="ECO:0000313" key="3">
    <source>
        <dbReference type="Proteomes" id="UP000319175"/>
    </source>
</evidence>
<comment type="caution">
    <text evidence="2">The sequence shown here is derived from an EMBL/GenBank/DDBJ whole genome shotgun (WGS) entry which is preliminary data.</text>
</comment>
<keyword evidence="3" id="KW-1185">Reference proteome</keyword>
<dbReference type="EMBL" id="VFJE01000052">
    <property type="protein sequence ID" value="TPD70498.1"/>
    <property type="molecule type" value="Genomic_DNA"/>
</dbReference>
<dbReference type="RefSeq" id="WP_139999892.1">
    <property type="nucleotide sequence ID" value="NZ_VFJE01000052.1"/>
</dbReference>
<dbReference type="Proteomes" id="UP000319175">
    <property type="component" value="Unassembled WGS sequence"/>
</dbReference>
<gene>
    <name evidence="2" type="ORF">FJA49_06060</name>
</gene>